<evidence type="ECO:0000256" key="2">
    <source>
        <dbReference type="ARBA" id="ARBA00022527"/>
    </source>
</evidence>
<protein>
    <submittedName>
        <fullName evidence="11">Kinase-like domain-containing protein</fullName>
    </submittedName>
</protein>
<dbReference type="FunFam" id="3.30.200.20:FF:000003">
    <property type="entry name" value="Non-specific serine/threonine protein kinase"/>
    <property type="match status" value="1"/>
</dbReference>
<name>A0A1X2HEE4_SYNRA</name>
<evidence type="ECO:0000256" key="7">
    <source>
        <dbReference type="PROSITE-ProRule" id="PRU10141"/>
    </source>
</evidence>
<dbReference type="OrthoDB" id="504170at2759"/>
<dbReference type="PROSITE" id="PS00107">
    <property type="entry name" value="PROTEIN_KINASE_ATP"/>
    <property type="match status" value="1"/>
</dbReference>
<feature type="domain" description="Protein kinase" evidence="10">
    <location>
        <begin position="60"/>
        <end position="316"/>
    </location>
</feature>
<dbReference type="PANTHER" id="PTHR24346:SF82">
    <property type="entry name" value="KP78A-RELATED"/>
    <property type="match status" value="1"/>
</dbReference>
<dbReference type="OMA" id="HAECKLD"/>
<dbReference type="InterPro" id="IPR011009">
    <property type="entry name" value="Kinase-like_dom_sf"/>
</dbReference>
<dbReference type="PANTHER" id="PTHR24346">
    <property type="entry name" value="MAP/MICROTUBULE AFFINITY-REGULATING KINASE"/>
    <property type="match status" value="1"/>
</dbReference>
<dbReference type="Pfam" id="PF00069">
    <property type="entry name" value="Pkinase"/>
    <property type="match status" value="1"/>
</dbReference>
<dbReference type="InParanoid" id="A0A1X2HEE4"/>
<dbReference type="Gene3D" id="1.10.510.10">
    <property type="entry name" value="Transferase(Phosphotransferase) domain 1"/>
    <property type="match status" value="1"/>
</dbReference>
<feature type="binding site" evidence="7">
    <location>
        <position position="89"/>
    </location>
    <ligand>
        <name>ATP</name>
        <dbReference type="ChEBI" id="CHEBI:30616"/>
    </ligand>
</feature>
<dbReference type="PROSITE" id="PS50011">
    <property type="entry name" value="PROTEIN_KINASE_DOM"/>
    <property type="match status" value="1"/>
</dbReference>
<reference evidence="11 12" key="1">
    <citation type="submission" date="2016-07" db="EMBL/GenBank/DDBJ databases">
        <title>Pervasive Adenine N6-methylation of Active Genes in Fungi.</title>
        <authorList>
            <consortium name="DOE Joint Genome Institute"/>
            <person name="Mondo S.J."/>
            <person name="Dannebaum R.O."/>
            <person name="Kuo R.C."/>
            <person name="Labutti K."/>
            <person name="Haridas S."/>
            <person name="Kuo A."/>
            <person name="Salamov A."/>
            <person name="Ahrendt S.R."/>
            <person name="Lipzen A."/>
            <person name="Sullivan W."/>
            <person name="Andreopoulos W.B."/>
            <person name="Clum A."/>
            <person name="Lindquist E."/>
            <person name="Daum C."/>
            <person name="Ramamoorthy G.K."/>
            <person name="Gryganskyi A."/>
            <person name="Culley D."/>
            <person name="Magnuson J.K."/>
            <person name="James T.Y."/>
            <person name="O'Malley M.A."/>
            <person name="Stajich J.E."/>
            <person name="Spatafora J.W."/>
            <person name="Visel A."/>
            <person name="Grigoriev I.V."/>
        </authorList>
    </citation>
    <scope>NUCLEOTIDE SEQUENCE [LARGE SCALE GENOMIC DNA]</scope>
    <source>
        <strain evidence="11 12">NRRL 2496</strain>
    </source>
</reference>
<dbReference type="EMBL" id="MCGN01000004">
    <property type="protein sequence ID" value="ORY97291.1"/>
    <property type="molecule type" value="Genomic_DNA"/>
</dbReference>
<dbReference type="GO" id="GO:0005524">
    <property type="term" value="F:ATP binding"/>
    <property type="evidence" value="ECO:0007669"/>
    <property type="project" value="UniProtKB-UniRule"/>
</dbReference>
<dbReference type="PROSITE" id="PS00108">
    <property type="entry name" value="PROTEIN_KINASE_ST"/>
    <property type="match status" value="1"/>
</dbReference>
<dbReference type="STRING" id="13706.A0A1X2HEE4"/>
<evidence type="ECO:0000256" key="9">
    <source>
        <dbReference type="SAM" id="MobiDB-lite"/>
    </source>
</evidence>
<dbReference type="InterPro" id="IPR000719">
    <property type="entry name" value="Prot_kinase_dom"/>
</dbReference>
<gene>
    <name evidence="11" type="ORF">BCR43DRAFT_472360</name>
</gene>
<keyword evidence="2 8" id="KW-0723">Serine/threonine-protein kinase</keyword>
<dbReference type="FunFam" id="1.10.510.10:FF:000571">
    <property type="entry name" value="Maternal embryonic leucine zipper kinase"/>
    <property type="match status" value="1"/>
</dbReference>
<keyword evidence="6 7" id="KW-0067">ATP-binding</keyword>
<dbReference type="FunCoup" id="A0A1X2HEE4">
    <property type="interactions" value="74"/>
</dbReference>
<evidence type="ECO:0000313" key="11">
    <source>
        <dbReference type="EMBL" id="ORY97291.1"/>
    </source>
</evidence>
<proteinExistence type="inferred from homology"/>
<dbReference type="AlphaFoldDB" id="A0A1X2HEE4"/>
<dbReference type="Proteomes" id="UP000242180">
    <property type="component" value="Unassembled WGS sequence"/>
</dbReference>
<dbReference type="SUPFAM" id="SSF56112">
    <property type="entry name" value="Protein kinase-like (PK-like)"/>
    <property type="match status" value="1"/>
</dbReference>
<comment type="similarity">
    <text evidence="1">Belongs to the protein kinase superfamily. CAMK Ser/Thr protein kinase family. NIM1 subfamily.</text>
</comment>
<organism evidence="11 12">
    <name type="scientific">Syncephalastrum racemosum</name>
    <name type="common">Filamentous fungus</name>
    <dbReference type="NCBI Taxonomy" id="13706"/>
    <lineage>
        <taxon>Eukaryota</taxon>
        <taxon>Fungi</taxon>
        <taxon>Fungi incertae sedis</taxon>
        <taxon>Mucoromycota</taxon>
        <taxon>Mucoromycotina</taxon>
        <taxon>Mucoromycetes</taxon>
        <taxon>Mucorales</taxon>
        <taxon>Syncephalastraceae</taxon>
        <taxon>Syncephalastrum</taxon>
    </lineage>
</organism>
<evidence type="ECO:0000256" key="4">
    <source>
        <dbReference type="ARBA" id="ARBA00022741"/>
    </source>
</evidence>
<accession>A0A1X2HEE4</accession>
<evidence type="ECO:0000256" key="3">
    <source>
        <dbReference type="ARBA" id="ARBA00022679"/>
    </source>
</evidence>
<dbReference type="GO" id="GO:0035556">
    <property type="term" value="P:intracellular signal transduction"/>
    <property type="evidence" value="ECO:0007669"/>
    <property type="project" value="TreeGrafter"/>
</dbReference>
<dbReference type="SMART" id="SM00220">
    <property type="entry name" value="S_TKc"/>
    <property type="match status" value="1"/>
</dbReference>
<feature type="region of interest" description="Disordered" evidence="9">
    <location>
        <begin position="23"/>
        <end position="52"/>
    </location>
</feature>
<keyword evidence="12" id="KW-1185">Reference proteome</keyword>
<evidence type="ECO:0000256" key="6">
    <source>
        <dbReference type="ARBA" id="ARBA00022840"/>
    </source>
</evidence>
<evidence type="ECO:0000259" key="10">
    <source>
        <dbReference type="PROSITE" id="PS50011"/>
    </source>
</evidence>
<evidence type="ECO:0000313" key="12">
    <source>
        <dbReference type="Proteomes" id="UP000242180"/>
    </source>
</evidence>
<sequence>MYTPAHSRVKPKKNMLSWLLRRNRFTSPTPPPATVSPASKEHSSAYKGRPVGSDREVGEYKFVKTIGRGSSGHVKLAVHKITGEPVAVKIVSRKRLRASTTVARAIERELAVLQLLDHPHLIDLKHVLQDRHHIYFIMEYVEGGELLNVLYDAKTGLPESQVRALFVQLATGLAWCHAHHICHRDLKLENVLLDRHTRCIKIADFGMAAMQPATDPLKTSCGSPHYASPEIVRGKPYYGPPIDVWSAGVMLYALLTGWLPFDDPNMTRLLMRIKTGRYRKMPETLSEGAKDLVRRMLTVDPAKRITMEQVLMHPWMTAEQEKGSFSTMLPTPPPARIKIPGIVDGRDWETLKVLWRNIKPDAILWALKQDGLVPRRPIIYHIIKLIFLVLDSTCRK</sequence>
<dbReference type="GO" id="GO:0005737">
    <property type="term" value="C:cytoplasm"/>
    <property type="evidence" value="ECO:0007669"/>
    <property type="project" value="TreeGrafter"/>
</dbReference>
<evidence type="ECO:0000256" key="1">
    <source>
        <dbReference type="ARBA" id="ARBA00010791"/>
    </source>
</evidence>
<dbReference type="InterPro" id="IPR017441">
    <property type="entry name" value="Protein_kinase_ATP_BS"/>
</dbReference>
<keyword evidence="4 7" id="KW-0547">Nucleotide-binding</keyword>
<evidence type="ECO:0000256" key="5">
    <source>
        <dbReference type="ARBA" id="ARBA00022777"/>
    </source>
</evidence>
<keyword evidence="5 11" id="KW-0418">Kinase</keyword>
<dbReference type="InterPro" id="IPR008271">
    <property type="entry name" value="Ser/Thr_kinase_AS"/>
</dbReference>
<keyword evidence="3" id="KW-0808">Transferase</keyword>
<dbReference type="GO" id="GO:0004674">
    <property type="term" value="F:protein serine/threonine kinase activity"/>
    <property type="evidence" value="ECO:0007669"/>
    <property type="project" value="UniProtKB-KW"/>
</dbReference>
<evidence type="ECO:0000256" key="8">
    <source>
        <dbReference type="RuleBase" id="RU000304"/>
    </source>
</evidence>
<comment type="caution">
    <text evidence="11">The sequence shown here is derived from an EMBL/GenBank/DDBJ whole genome shotgun (WGS) entry which is preliminary data.</text>
</comment>